<sequence>MGLMRVEAQGTQLEDNYRFGPKKIKRRRVLSNHTGHCVFIGVGGRISVPFILSTGTLAALLFPAWPTLSQPPDSSSLRCWWSRRRWWRGDTARAETGHRRGGGGEEERKKRRETKWIRSTAAD</sequence>
<feature type="region of interest" description="Disordered" evidence="1">
    <location>
        <begin position="92"/>
        <end position="123"/>
    </location>
</feature>
<dbReference type="Proteomes" id="UP001153269">
    <property type="component" value="Unassembled WGS sequence"/>
</dbReference>
<name>A0A9N7VMS7_PLEPL</name>
<gene>
    <name evidence="2" type="ORF">PLEPLA_LOCUS41618</name>
</gene>
<evidence type="ECO:0000256" key="1">
    <source>
        <dbReference type="SAM" id="MobiDB-lite"/>
    </source>
</evidence>
<feature type="compositionally biased region" description="Basic and acidic residues" evidence="1">
    <location>
        <begin position="92"/>
        <end position="108"/>
    </location>
</feature>
<dbReference type="AlphaFoldDB" id="A0A9N7VMS7"/>
<keyword evidence="3" id="KW-1185">Reference proteome</keyword>
<protein>
    <submittedName>
        <fullName evidence="2">Uncharacterized protein</fullName>
    </submittedName>
</protein>
<reference evidence="2" key="1">
    <citation type="submission" date="2020-03" db="EMBL/GenBank/DDBJ databases">
        <authorList>
            <person name="Weist P."/>
        </authorList>
    </citation>
    <scope>NUCLEOTIDE SEQUENCE</scope>
</reference>
<proteinExistence type="predicted"/>
<comment type="caution">
    <text evidence="2">The sequence shown here is derived from an EMBL/GenBank/DDBJ whole genome shotgun (WGS) entry which is preliminary data.</text>
</comment>
<evidence type="ECO:0000313" key="2">
    <source>
        <dbReference type="EMBL" id="CAB1453858.1"/>
    </source>
</evidence>
<organism evidence="2 3">
    <name type="scientific">Pleuronectes platessa</name>
    <name type="common">European plaice</name>
    <dbReference type="NCBI Taxonomy" id="8262"/>
    <lineage>
        <taxon>Eukaryota</taxon>
        <taxon>Metazoa</taxon>
        <taxon>Chordata</taxon>
        <taxon>Craniata</taxon>
        <taxon>Vertebrata</taxon>
        <taxon>Euteleostomi</taxon>
        <taxon>Actinopterygii</taxon>
        <taxon>Neopterygii</taxon>
        <taxon>Teleostei</taxon>
        <taxon>Neoteleostei</taxon>
        <taxon>Acanthomorphata</taxon>
        <taxon>Carangaria</taxon>
        <taxon>Pleuronectiformes</taxon>
        <taxon>Pleuronectoidei</taxon>
        <taxon>Pleuronectidae</taxon>
        <taxon>Pleuronectes</taxon>
    </lineage>
</organism>
<dbReference type="EMBL" id="CADEAL010004189">
    <property type="protein sequence ID" value="CAB1453858.1"/>
    <property type="molecule type" value="Genomic_DNA"/>
</dbReference>
<accession>A0A9N7VMS7</accession>
<evidence type="ECO:0000313" key="3">
    <source>
        <dbReference type="Proteomes" id="UP001153269"/>
    </source>
</evidence>